<gene>
    <name evidence="2" type="ordered locus">Sfum_2020</name>
</gene>
<evidence type="ECO:0000256" key="1">
    <source>
        <dbReference type="SAM" id="Phobius"/>
    </source>
</evidence>
<keyword evidence="1" id="KW-0812">Transmembrane</keyword>
<name>A0LJV1_SYNFM</name>
<reference evidence="2 3" key="1">
    <citation type="submission" date="2006-10" db="EMBL/GenBank/DDBJ databases">
        <title>Complete sequence of Syntrophobacter fumaroxidans MPOB.</title>
        <authorList>
            <consortium name="US DOE Joint Genome Institute"/>
            <person name="Copeland A."/>
            <person name="Lucas S."/>
            <person name="Lapidus A."/>
            <person name="Barry K."/>
            <person name="Detter J.C."/>
            <person name="Glavina del Rio T."/>
            <person name="Hammon N."/>
            <person name="Israni S."/>
            <person name="Pitluck S."/>
            <person name="Goltsman E.G."/>
            <person name="Martinez M."/>
            <person name="Schmutz J."/>
            <person name="Larimer F."/>
            <person name="Land M."/>
            <person name="Hauser L."/>
            <person name="Kyrpides N."/>
            <person name="Kim E."/>
            <person name="Boone D.R."/>
            <person name="Brockman F."/>
            <person name="Culley D."/>
            <person name="Ferry J."/>
            <person name="Gunsalus R."/>
            <person name="McInerney M.J."/>
            <person name="Morrison M."/>
            <person name="Plugge C."/>
            <person name="Rohlin L."/>
            <person name="Scholten J."/>
            <person name="Sieber J."/>
            <person name="Stams A.J.M."/>
            <person name="Worm P."/>
            <person name="Henstra A.M."/>
            <person name="Richardson P."/>
        </authorList>
    </citation>
    <scope>NUCLEOTIDE SEQUENCE [LARGE SCALE GENOMIC DNA]</scope>
    <source>
        <strain evidence="3">DSM 10017 / MPOB</strain>
    </source>
</reference>
<dbReference type="AlphaFoldDB" id="A0LJV1"/>
<organism evidence="2 3">
    <name type="scientific">Syntrophobacter fumaroxidans (strain DSM 10017 / MPOB)</name>
    <dbReference type="NCBI Taxonomy" id="335543"/>
    <lineage>
        <taxon>Bacteria</taxon>
        <taxon>Pseudomonadati</taxon>
        <taxon>Thermodesulfobacteriota</taxon>
        <taxon>Syntrophobacteria</taxon>
        <taxon>Syntrophobacterales</taxon>
        <taxon>Syntrophobacteraceae</taxon>
        <taxon>Syntrophobacter</taxon>
    </lineage>
</organism>
<sequence length="128" mass="13195">MASTALAVIAFCLIFGGRLPLYGGRILRGNRPRLLGALILPFAVGGVLVPGVIGICVAGIPLTTLVTVFFLAKGEEPTANEAKWIPFDSATGGTNSALRAFGFLVIFFLALAVAVAVLGVVLRLTLGL</sequence>
<feature type="transmembrane region" description="Helical" evidence="1">
    <location>
        <begin position="34"/>
        <end position="60"/>
    </location>
</feature>
<dbReference type="EMBL" id="CP000478">
    <property type="protein sequence ID" value="ABK17703.1"/>
    <property type="molecule type" value="Genomic_DNA"/>
</dbReference>
<keyword evidence="1" id="KW-1133">Transmembrane helix</keyword>
<evidence type="ECO:0000313" key="2">
    <source>
        <dbReference type="EMBL" id="ABK17703.1"/>
    </source>
</evidence>
<protein>
    <submittedName>
        <fullName evidence="2">Uncharacterized protein</fullName>
    </submittedName>
</protein>
<dbReference type="KEGG" id="sfu:Sfum_2020"/>
<evidence type="ECO:0000313" key="3">
    <source>
        <dbReference type="Proteomes" id="UP000001784"/>
    </source>
</evidence>
<feature type="transmembrane region" description="Helical" evidence="1">
    <location>
        <begin position="6"/>
        <end position="22"/>
    </location>
</feature>
<dbReference type="Proteomes" id="UP000001784">
    <property type="component" value="Chromosome"/>
</dbReference>
<proteinExistence type="predicted"/>
<dbReference type="RefSeq" id="WP_011698873.1">
    <property type="nucleotide sequence ID" value="NC_008554.1"/>
</dbReference>
<keyword evidence="1" id="KW-0472">Membrane</keyword>
<feature type="transmembrane region" description="Helical" evidence="1">
    <location>
        <begin position="100"/>
        <end position="122"/>
    </location>
</feature>
<dbReference type="InParanoid" id="A0LJV1"/>
<dbReference type="HOGENOM" id="CLU_1958497_0_0_7"/>
<keyword evidence="3" id="KW-1185">Reference proteome</keyword>
<accession>A0LJV1</accession>